<reference evidence="1 2" key="1">
    <citation type="submission" date="2018-10" db="EMBL/GenBank/DDBJ databases">
        <title>The complete genome of Acinetobacter wuhouensis strain WCHAW010062.</title>
        <authorList>
            <person name="Hu Y."/>
            <person name="Long H."/>
            <person name="Feng Y."/>
            <person name="Zong Z."/>
        </authorList>
    </citation>
    <scope>NUCLEOTIDE SEQUENCE [LARGE SCALE GENOMIC DNA]</scope>
    <source>
        <strain evidence="1 2">WCHAW010062</strain>
    </source>
</reference>
<sequence>MNQYEFEIALQQLLAHSLSSATFEEVKPVAEALLYSEFLPTAFSKLNALETRRLVFLLEKFSRYSCSSVFRRTQLKAYSTNLSERFTSSNILQNTFATDPLAKKLGLDEDLNHLKPQLLSLQTRHHQQKFT</sequence>
<name>A0A3G2SYX3_9GAMM</name>
<organism evidence="1 2">
    <name type="scientific">Acinetobacter wuhouensis</name>
    <dbReference type="NCBI Taxonomy" id="1879050"/>
    <lineage>
        <taxon>Bacteria</taxon>
        <taxon>Pseudomonadati</taxon>
        <taxon>Pseudomonadota</taxon>
        <taxon>Gammaproteobacteria</taxon>
        <taxon>Moraxellales</taxon>
        <taxon>Moraxellaceae</taxon>
        <taxon>Acinetobacter</taxon>
    </lineage>
</organism>
<evidence type="ECO:0000313" key="1">
    <source>
        <dbReference type="EMBL" id="AYO53064.1"/>
    </source>
</evidence>
<accession>A0A3G2SYX3</accession>
<protein>
    <submittedName>
        <fullName evidence="1">Uncharacterized protein</fullName>
    </submittedName>
</protein>
<proteinExistence type="predicted"/>
<gene>
    <name evidence="1" type="ORF">CDG68_05005</name>
</gene>
<evidence type="ECO:0000313" key="2">
    <source>
        <dbReference type="Proteomes" id="UP000279962"/>
    </source>
</evidence>
<dbReference type="EMBL" id="CP033133">
    <property type="protein sequence ID" value="AYO53064.1"/>
    <property type="molecule type" value="Genomic_DNA"/>
</dbReference>
<dbReference type="Proteomes" id="UP000279962">
    <property type="component" value="Chromosome"/>
</dbReference>
<dbReference type="RefSeq" id="WP_087552229.1">
    <property type="nucleotide sequence ID" value="NZ_CP033133.1"/>
</dbReference>
<dbReference type="AlphaFoldDB" id="A0A3G2SYX3"/>